<keyword evidence="14" id="KW-1185">Reference proteome</keyword>
<feature type="region of interest" description="Disordered" evidence="11">
    <location>
        <begin position="375"/>
        <end position="395"/>
    </location>
</feature>
<dbReference type="Pfam" id="PF00147">
    <property type="entry name" value="Fibrinogen_C"/>
    <property type="match status" value="1"/>
</dbReference>
<evidence type="ECO:0000256" key="8">
    <source>
        <dbReference type="ARBA" id="ARBA00023180"/>
    </source>
</evidence>
<dbReference type="SUPFAM" id="SSF58010">
    <property type="entry name" value="Fibrinogen coiled-coil and central regions"/>
    <property type="match status" value="1"/>
</dbReference>
<feature type="region of interest" description="Disordered" evidence="11">
    <location>
        <begin position="418"/>
        <end position="449"/>
    </location>
</feature>
<dbReference type="GO" id="GO:0005102">
    <property type="term" value="F:signaling receptor binding"/>
    <property type="evidence" value="ECO:0007669"/>
    <property type="project" value="InterPro"/>
</dbReference>
<proteinExistence type="predicted"/>
<dbReference type="PROSITE" id="PS51406">
    <property type="entry name" value="FIBRINOGEN_C_2"/>
    <property type="match status" value="1"/>
</dbReference>
<evidence type="ECO:0000256" key="11">
    <source>
        <dbReference type="SAM" id="MobiDB-lite"/>
    </source>
</evidence>
<keyword evidence="5 10" id="KW-0175">Coiled coil</keyword>
<comment type="subunit">
    <text evidence="9">Heterohexamer; disulfide linked. Contains 2 sets of 3 non-identical chains (alpha, beta and gamma). The 2 heterotrimers are in head to head conformation with the N-termini in a small central domain.</text>
</comment>
<dbReference type="InterPro" id="IPR036056">
    <property type="entry name" value="Fibrinogen-like_C"/>
</dbReference>
<dbReference type="GO" id="GO:0051258">
    <property type="term" value="P:protein polymerization"/>
    <property type="evidence" value="ECO:0007669"/>
    <property type="project" value="InterPro"/>
</dbReference>
<dbReference type="GO" id="GO:0030674">
    <property type="term" value="F:protein-macromolecule adaptor activity"/>
    <property type="evidence" value="ECO:0007669"/>
    <property type="project" value="TreeGrafter"/>
</dbReference>
<evidence type="ECO:0000256" key="2">
    <source>
        <dbReference type="ARBA" id="ARBA00022525"/>
    </source>
</evidence>
<dbReference type="FunCoup" id="A0A6J2VKP9">
    <property type="interactions" value="1142"/>
</dbReference>
<evidence type="ECO:0000256" key="5">
    <source>
        <dbReference type="ARBA" id="ARBA00023054"/>
    </source>
</evidence>
<evidence type="ECO:0000256" key="3">
    <source>
        <dbReference type="ARBA" id="ARBA00022696"/>
    </source>
</evidence>
<dbReference type="SMART" id="SM01212">
    <property type="entry name" value="Fib_alpha"/>
    <property type="match status" value="1"/>
</dbReference>
<dbReference type="InterPro" id="IPR014716">
    <property type="entry name" value="Fibrinogen_a/b/g_C_1"/>
</dbReference>
<keyword evidence="8" id="KW-0325">Glycoprotein</keyword>
<dbReference type="InterPro" id="IPR002181">
    <property type="entry name" value="Fibrinogen_a/b/g_C_dom"/>
</dbReference>
<dbReference type="GO" id="GO:0070527">
    <property type="term" value="P:platelet aggregation"/>
    <property type="evidence" value="ECO:0007669"/>
    <property type="project" value="TreeGrafter"/>
</dbReference>
<dbReference type="GO" id="GO:0005201">
    <property type="term" value="F:extracellular matrix structural constituent"/>
    <property type="evidence" value="ECO:0007669"/>
    <property type="project" value="TreeGrafter"/>
</dbReference>
<dbReference type="GO" id="GO:0005577">
    <property type="term" value="C:fibrinogen complex"/>
    <property type="evidence" value="ECO:0007669"/>
    <property type="project" value="InterPro"/>
</dbReference>
<gene>
    <name evidence="15" type="primary">fga</name>
</gene>
<dbReference type="GeneID" id="115813344"/>
<dbReference type="InterPro" id="IPR012290">
    <property type="entry name" value="Fibrinogen_a/b/g_coil_dom"/>
</dbReference>
<evidence type="ECO:0000256" key="4">
    <source>
        <dbReference type="ARBA" id="ARBA00022729"/>
    </source>
</evidence>
<dbReference type="InterPro" id="IPR020837">
    <property type="entry name" value="Fibrinogen_CS"/>
</dbReference>
<evidence type="ECO:0000259" key="13">
    <source>
        <dbReference type="PROSITE" id="PS51406"/>
    </source>
</evidence>
<feature type="chain" id="PRO_5027011493" evidence="12">
    <location>
        <begin position="36"/>
        <end position="731"/>
    </location>
</feature>
<dbReference type="PANTHER" id="PTHR47221:SF6">
    <property type="entry name" value="FIBRINOGEN ALPHA CHAIN"/>
    <property type="match status" value="1"/>
</dbReference>
<name>A0A6J2VKP9_CHACN</name>
<dbReference type="CTD" id="2243"/>
<keyword evidence="7" id="KW-1015">Disulfide bond</keyword>
<dbReference type="Proteomes" id="UP000504632">
    <property type="component" value="Chromosome 5"/>
</dbReference>
<dbReference type="GO" id="GO:0042730">
    <property type="term" value="P:fibrinolysis"/>
    <property type="evidence" value="ECO:0007669"/>
    <property type="project" value="TreeGrafter"/>
</dbReference>
<dbReference type="Pfam" id="PF08702">
    <property type="entry name" value="Fib_alpha"/>
    <property type="match status" value="1"/>
</dbReference>
<keyword evidence="4 12" id="KW-0732">Signal</keyword>
<sequence>MGKLRGTDQYSTQTRKMKLQQVFLCLCAVIATVWSEEATALNPRGTRPVEHGYKPDKCASEKQWPFCIDDQWGKKCPSGCRIQGLLDKADHELQSRIEKLRHILGQGQGDYRTANQQSKQTYSYLREQLNLGAGQDSSYLSVADQLRQRITEMKIKIDRQLKLLDALKNEVKKQVIAMQRLEVDIDIKLRSCKGSCSSYQAFSVDKDSFAALDKQLDHLDSLAVQSVETVSSLRVMKSRPLKEELVSSVYKSGLTGGERAEQKLDLFGDVKQVEFSLEAEGSTAESAATVSKVTLGTGSATSPSTTTHVSTHTVSCTKTVRKITEMTKDGPVERQRIEYSGGPGCDRLKTLSVDDHTLLAAAKEGKDLSVGGYNVRVTSSSTDGTDETKSITTLSRGDSGFDGLGGFHDDFFKDLGGSSSKMSTSSSSSSSTFSSHSSKSSGSSKGTLSDSKTTFFGGPLLGDDLGGFLRGEVEEDLPDIHARSVKTSRTERRSGYVGGDCVDILQKHTSGGQSGLFRIKPAGSEEVVEVFCDQVTGLGGWTLFQQREDGSVNFNRTWDDFRKGFGRIDQKGRGEVWLGNRLLHLLTQRESLLRVEVQDWEGKEAYAEYNIKVGSEAAGFPLSVSGYIGDAGDALVQGQPNLGFFLSHNGMKFSTFDRDNDKWEENCAEMYGGGWWYNNCQSANLNGIYYKGGQYDPGSKSPYEIENGVVWLPFKPADYSLKVVRMKIRPV</sequence>
<dbReference type="Gene3D" id="4.10.530.10">
    <property type="entry name" value="Gamma-fibrinogen Carboxyl Terminal Fragment, domain 2"/>
    <property type="match status" value="1"/>
</dbReference>
<feature type="coiled-coil region" evidence="10">
    <location>
        <begin position="143"/>
        <end position="184"/>
    </location>
</feature>
<dbReference type="PROSITE" id="PS00514">
    <property type="entry name" value="FIBRINOGEN_C_1"/>
    <property type="match status" value="1"/>
</dbReference>
<dbReference type="InParanoid" id="A0A6J2VKP9"/>
<comment type="subcellular location">
    <subcellularLocation>
        <location evidence="1">Secreted</location>
    </subcellularLocation>
</comment>
<keyword evidence="2" id="KW-0964">Secreted</keyword>
<dbReference type="GO" id="GO:0072377">
    <property type="term" value="P:blood coagulation, common pathway"/>
    <property type="evidence" value="ECO:0007669"/>
    <property type="project" value="TreeGrafter"/>
</dbReference>
<dbReference type="InterPro" id="IPR037579">
    <property type="entry name" value="FIB_ANG-like"/>
</dbReference>
<protein>
    <submittedName>
        <fullName evidence="15">Fibrinogen alpha chain</fullName>
    </submittedName>
</protein>
<accession>A0A6J2VKP9</accession>
<keyword evidence="3" id="KW-0356">Hemostasis</keyword>
<dbReference type="OrthoDB" id="9945370at2759"/>
<feature type="signal peptide" evidence="12">
    <location>
        <begin position="1"/>
        <end position="35"/>
    </location>
</feature>
<evidence type="ECO:0000256" key="6">
    <source>
        <dbReference type="ARBA" id="ARBA00023084"/>
    </source>
</evidence>
<evidence type="ECO:0000313" key="14">
    <source>
        <dbReference type="Proteomes" id="UP000504632"/>
    </source>
</evidence>
<dbReference type="SMART" id="SM00186">
    <property type="entry name" value="FBG"/>
    <property type="match status" value="1"/>
</dbReference>
<dbReference type="PANTHER" id="PTHR47221">
    <property type="entry name" value="FIBRINOGEN ALPHA CHAIN"/>
    <property type="match status" value="1"/>
</dbReference>
<dbReference type="NCBIfam" id="NF040941">
    <property type="entry name" value="GGGWT_bact"/>
    <property type="match status" value="1"/>
</dbReference>
<feature type="domain" description="Fibrinogen C-terminal" evidence="13">
    <location>
        <begin position="492"/>
        <end position="731"/>
    </location>
</feature>
<evidence type="ECO:0000256" key="1">
    <source>
        <dbReference type="ARBA" id="ARBA00004613"/>
    </source>
</evidence>
<keyword evidence="6" id="KW-0094">Blood coagulation</keyword>
<dbReference type="AlphaFoldDB" id="A0A6J2VKP9"/>
<dbReference type="CDD" id="cd00087">
    <property type="entry name" value="FReD"/>
    <property type="match status" value="1"/>
</dbReference>
<evidence type="ECO:0000313" key="15">
    <source>
        <dbReference type="RefSeq" id="XP_030631846.1"/>
    </source>
</evidence>
<dbReference type="Gene3D" id="1.20.5.50">
    <property type="match status" value="1"/>
</dbReference>
<evidence type="ECO:0000256" key="7">
    <source>
        <dbReference type="ARBA" id="ARBA00023157"/>
    </source>
</evidence>
<evidence type="ECO:0000256" key="9">
    <source>
        <dbReference type="ARBA" id="ARBA00025974"/>
    </source>
</evidence>
<evidence type="ECO:0000256" key="10">
    <source>
        <dbReference type="SAM" id="Coils"/>
    </source>
</evidence>
<reference evidence="15" key="1">
    <citation type="submission" date="2025-08" db="UniProtKB">
        <authorList>
            <consortium name="RefSeq"/>
        </authorList>
    </citation>
    <scope>IDENTIFICATION</scope>
</reference>
<dbReference type="RefSeq" id="XP_030631846.1">
    <property type="nucleotide sequence ID" value="XM_030775986.1"/>
</dbReference>
<organism evidence="14 15">
    <name type="scientific">Chanos chanos</name>
    <name type="common">Milkfish</name>
    <name type="synonym">Mugil chanos</name>
    <dbReference type="NCBI Taxonomy" id="29144"/>
    <lineage>
        <taxon>Eukaryota</taxon>
        <taxon>Metazoa</taxon>
        <taxon>Chordata</taxon>
        <taxon>Craniata</taxon>
        <taxon>Vertebrata</taxon>
        <taxon>Euteleostomi</taxon>
        <taxon>Actinopterygii</taxon>
        <taxon>Neopterygii</taxon>
        <taxon>Teleostei</taxon>
        <taxon>Ostariophysi</taxon>
        <taxon>Gonorynchiformes</taxon>
        <taxon>Chanidae</taxon>
        <taxon>Chanos</taxon>
    </lineage>
</organism>
<dbReference type="Gene3D" id="3.90.215.10">
    <property type="entry name" value="Gamma Fibrinogen, chain A, domain 1"/>
    <property type="match status" value="1"/>
</dbReference>
<evidence type="ECO:0000256" key="12">
    <source>
        <dbReference type="SAM" id="SignalP"/>
    </source>
</evidence>
<dbReference type="GO" id="GO:0034116">
    <property type="term" value="P:positive regulation of heterotypic cell-cell adhesion"/>
    <property type="evidence" value="ECO:0007669"/>
    <property type="project" value="TreeGrafter"/>
</dbReference>
<dbReference type="SUPFAM" id="SSF56496">
    <property type="entry name" value="Fibrinogen C-terminal domain-like"/>
    <property type="match status" value="1"/>
</dbReference>